<keyword evidence="9" id="KW-0521">NADP</keyword>
<dbReference type="InterPro" id="IPR036291">
    <property type="entry name" value="NAD(P)-bd_dom_sf"/>
</dbReference>
<evidence type="ECO:0000313" key="12">
    <source>
        <dbReference type="EMBL" id="CAF1284114.1"/>
    </source>
</evidence>
<gene>
    <name evidence="12" type="ORF">GPM918_LOCUS27704</name>
    <name evidence="13" type="ORF">SRO942_LOCUS28070</name>
</gene>
<evidence type="ECO:0000313" key="13">
    <source>
        <dbReference type="EMBL" id="CAF4082359.1"/>
    </source>
</evidence>
<dbReference type="FunFam" id="3.40.50.720:FF:000143">
    <property type="entry name" value="Fatty acyl-CoA reductase"/>
    <property type="match status" value="1"/>
</dbReference>
<dbReference type="EMBL" id="CAJNOQ010011743">
    <property type="protein sequence ID" value="CAF1284114.1"/>
    <property type="molecule type" value="Genomic_DNA"/>
</dbReference>
<protein>
    <recommendedName>
        <fullName evidence="9">Fatty acyl-CoA reductase</fullName>
        <ecNumber evidence="9">1.2.1.84</ecNumber>
    </recommendedName>
</protein>
<keyword evidence="9" id="KW-0560">Oxidoreductase</keyword>
<evidence type="ECO:0000259" key="10">
    <source>
        <dbReference type="Pfam" id="PF03015"/>
    </source>
</evidence>
<evidence type="ECO:0000313" key="14">
    <source>
        <dbReference type="Proteomes" id="UP000663829"/>
    </source>
</evidence>
<dbReference type="GO" id="GO:0080019">
    <property type="term" value="F:alcohol-forming very long-chain fatty acyl-CoA reductase activity"/>
    <property type="evidence" value="ECO:0007669"/>
    <property type="project" value="InterPro"/>
</dbReference>
<evidence type="ECO:0000256" key="2">
    <source>
        <dbReference type="ARBA" id="ARBA00005928"/>
    </source>
</evidence>
<dbReference type="PANTHER" id="PTHR11011:SF45">
    <property type="entry name" value="FATTY ACYL-COA REDUCTASE CG8306-RELATED"/>
    <property type="match status" value="1"/>
</dbReference>
<evidence type="ECO:0000256" key="1">
    <source>
        <dbReference type="ARBA" id="ARBA00004141"/>
    </source>
</evidence>
<feature type="domain" description="Thioester reductase (TE)" evidence="11">
    <location>
        <begin position="21"/>
        <end position="291"/>
    </location>
</feature>
<dbReference type="InterPro" id="IPR013120">
    <property type="entry name" value="FAR_NAD-bd"/>
</dbReference>
<proteinExistence type="inferred from homology"/>
<dbReference type="InterPro" id="IPR033640">
    <property type="entry name" value="FAR_C"/>
</dbReference>
<reference evidence="12" key="1">
    <citation type="submission" date="2021-02" db="EMBL/GenBank/DDBJ databases">
        <authorList>
            <person name="Nowell W R."/>
        </authorList>
    </citation>
    <scope>NUCLEOTIDE SEQUENCE</scope>
</reference>
<dbReference type="CDD" id="cd05236">
    <property type="entry name" value="FAR-N_SDR_e"/>
    <property type="match status" value="1"/>
</dbReference>
<dbReference type="Pfam" id="PF03015">
    <property type="entry name" value="Sterile"/>
    <property type="match status" value="1"/>
</dbReference>
<dbReference type="AlphaFoldDB" id="A0A815CEK8"/>
<dbReference type="GO" id="GO:0005777">
    <property type="term" value="C:peroxisome"/>
    <property type="evidence" value="ECO:0007669"/>
    <property type="project" value="TreeGrafter"/>
</dbReference>
<dbReference type="Pfam" id="PF07993">
    <property type="entry name" value="NAD_binding_4"/>
    <property type="match status" value="1"/>
</dbReference>
<comment type="function">
    <text evidence="9">Catalyzes the reduction of fatty acyl-CoA to fatty alcohols.</text>
</comment>
<organism evidence="12 14">
    <name type="scientific">Didymodactylos carnosus</name>
    <dbReference type="NCBI Taxonomy" id="1234261"/>
    <lineage>
        <taxon>Eukaryota</taxon>
        <taxon>Metazoa</taxon>
        <taxon>Spiralia</taxon>
        <taxon>Gnathifera</taxon>
        <taxon>Rotifera</taxon>
        <taxon>Eurotatoria</taxon>
        <taxon>Bdelloidea</taxon>
        <taxon>Philodinida</taxon>
        <taxon>Philodinidae</taxon>
        <taxon>Didymodactylos</taxon>
    </lineage>
</organism>
<dbReference type="GO" id="GO:0102965">
    <property type="term" value="F:alcohol-forming long-chain fatty acyl-CoA reductase activity"/>
    <property type="evidence" value="ECO:0007669"/>
    <property type="project" value="UniProtKB-EC"/>
</dbReference>
<comment type="subcellular location">
    <subcellularLocation>
        <location evidence="1">Membrane</location>
        <topology evidence="1">Multi-pass membrane protein</topology>
    </subcellularLocation>
</comment>
<dbReference type="EMBL" id="CAJOBC010029283">
    <property type="protein sequence ID" value="CAF4082359.1"/>
    <property type="molecule type" value="Genomic_DNA"/>
</dbReference>
<evidence type="ECO:0000256" key="5">
    <source>
        <dbReference type="ARBA" id="ARBA00022989"/>
    </source>
</evidence>
<evidence type="ECO:0000256" key="3">
    <source>
        <dbReference type="ARBA" id="ARBA00022516"/>
    </source>
</evidence>
<name>A0A815CEK8_9BILA</name>
<dbReference type="GO" id="GO:0035336">
    <property type="term" value="P:long-chain fatty-acyl-CoA metabolic process"/>
    <property type="evidence" value="ECO:0007669"/>
    <property type="project" value="TreeGrafter"/>
</dbReference>
<feature type="domain" description="Fatty acyl-CoA reductase C-terminal" evidence="10">
    <location>
        <begin position="363"/>
        <end position="453"/>
    </location>
</feature>
<comment type="catalytic activity">
    <reaction evidence="8 9">
        <text>a long-chain fatty acyl-CoA + 2 NADPH + 2 H(+) = a long-chain primary fatty alcohol + 2 NADP(+) + CoA</text>
        <dbReference type="Rhea" id="RHEA:52716"/>
        <dbReference type="ChEBI" id="CHEBI:15378"/>
        <dbReference type="ChEBI" id="CHEBI:57287"/>
        <dbReference type="ChEBI" id="CHEBI:57783"/>
        <dbReference type="ChEBI" id="CHEBI:58349"/>
        <dbReference type="ChEBI" id="CHEBI:77396"/>
        <dbReference type="ChEBI" id="CHEBI:83139"/>
        <dbReference type="EC" id="1.2.1.84"/>
    </reaction>
</comment>
<dbReference type="Proteomes" id="UP000663829">
    <property type="component" value="Unassembled WGS sequence"/>
</dbReference>
<dbReference type="InterPro" id="IPR026055">
    <property type="entry name" value="FAR"/>
</dbReference>
<comment type="similarity">
    <text evidence="2 9">Belongs to the fatty acyl-CoA reductase family.</text>
</comment>
<accession>A0A815CEK8</accession>
<dbReference type="PANTHER" id="PTHR11011">
    <property type="entry name" value="MALE STERILITY PROTEIN 2-RELATED"/>
    <property type="match status" value="1"/>
</dbReference>
<dbReference type="OrthoDB" id="429813at2759"/>
<evidence type="ECO:0000256" key="7">
    <source>
        <dbReference type="ARBA" id="ARBA00023136"/>
    </source>
</evidence>
<keyword evidence="3 9" id="KW-0444">Lipid biosynthesis</keyword>
<comment type="caution">
    <text evidence="12">The sequence shown here is derived from an EMBL/GenBank/DDBJ whole genome shotgun (WGS) entry which is preliminary data.</text>
</comment>
<evidence type="ECO:0000256" key="8">
    <source>
        <dbReference type="ARBA" id="ARBA00052530"/>
    </source>
</evidence>
<keyword evidence="14" id="KW-1185">Reference proteome</keyword>
<dbReference type="Gene3D" id="3.40.50.720">
    <property type="entry name" value="NAD(P)-binding Rossmann-like Domain"/>
    <property type="match status" value="1"/>
</dbReference>
<evidence type="ECO:0000256" key="9">
    <source>
        <dbReference type="RuleBase" id="RU363097"/>
    </source>
</evidence>
<dbReference type="CDD" id="cd09071">
    <property type="entry name" value="FAR_C"/>
    <property type="match status" value="1"/>
</dbReference>
<sequence>MTHMNKTSAIAEFFSEKSVFITGATGFIGKQLVEKLISSCPNIKNIYILVRPKRGHTVVERVKQLLSCPLFDPVRKTDPVFENKIKPIQGDILDPNFGINFDDEHLLIENCHIVFHSAATIKFNEALRLAIQMNVTPIRKLILLCHKMKKLQALIHVSTAYANCNRTNIGEMIYTPIIEPHKLIDASEWMDDSVFDVLTDKIIKDRPNTYTYTKSLAEYLLSEEGNNLPIAIIRPSIVGASWKEPFPGWIDNYNGLSGIYTAFGKGMLRTMLGNKNAAADLIPVDVVVNMMISIAWYTAVINQSKNIIVYHCCVNNCPLWDELARYAIQHVHENPFENPITIPDWTFTKNKFNFFIKRTVEELLPSYILDISMRLTGRKPRFVKLSDRINKAVRIVDFFSMHQWNFSNDNSLMLQNKMNAADLNLFGFETKNMNWSDYMKNYCIGIKVYLLREDLNQMVKCQKYIQKLKYLRRAIMFLIVTLIMRFCVKSTKLRNILSLFLRFVVNLRLSVQHYTVSGYSSK</sequence>
<evidence type="ECO:0000259" key="11">
    <source>
        <dbReference type="Pfam" id="PF07993"/>
    </source>
</evidence>
<keyword evidence="6 9" id="KW-0443">Lipid metabolism</keyword>
<dbReference type="SUPFAM" id="SSF51735">
    <property type="entry name" value="NAD(P)-binding Rossmann-fold domains"/>
    <property type="match status" value="1"/>
</dbReference>
<keyword evidence="5" id="KW-1133">Transmembrane helix</keyword>
<keyword evidence="4" id="KW-0812">Transmembrane</keyword>
<dbReference type="Proteomes" id="UP000681722">
    <property type="component" value="Unassembled WGS sequence"/>
</dbReference>
<evidence type="ECO:0000256" key="4">
    <source>
        <dbReference type="ARBA" id="ARBA00022692"/>
    </source>
</evidence>
<evidence type="ECO:0000256" key="6">
    <source>
        <dbReference type="ARBA" id="ARBA00023098"/>
    </source>
</evidence>
<keyword evidence="7" id="KW-0472">Membrane</keyword>
<dbReference type="EC" id="1.2.1.84" evidence="9"/>
<dbReference type="GO" id="GO:0016020">
    <property type="term" value="C:membrane"/>
    <property type="evidence" value="ECO:0007669"/>
    <property type="project" value="UniProtKB-SubCell"/>
</dbReference>